<protein>
    <submittedName>
        <fullName evidence="2">Beta-Ig-H3/fasciclin</fullName>
    </submittedName>
</protein>
<reference evidence="2" key="1">
    <citation type="journal article" date="2020" name="Stud. Mycol.">
        <title>101 Dothideomycetes genomes: a test case for predicting lifestyles and emergence of pathogens.</title>
        <authorList>
            <person name="Haridas S."/>
            <person name="Albert R."/>
            <person name="Binder M."/>
            <person name="Bloem J."/>
            <person name="Labutti K."/>
            <person name="Salamov A."/>
            <person name="Andreopoulos B."/>
            <person name="Baker S."/>
            <person name="Barry K."/>
            <person name="Bills G."/>
            <person name="Bluhm B."/>
            <person name="Cannon C."/>
            <person name="Castanera R."/>
            <person name="Culley D."/>
            <person name="Daum C."/>
            <person name="Ezra D."/>
            <person name="Gonzalez J."/>
            <person name="Henrissat B."/>
            <person name="Kuo A."/>
            <person name="Liang C."/>
            <person name="Lipzen A."/>
            <person name="Lutzoni F."/>
            <person name="Magnuson J."/>
            <person name="Mondo S."/>
            <person name="Nolan M."/>
            <person name="Ohm R."/>
            <person name="Pangilinan J."/>
            <person name="Park H.-J."/>
            <person name="Ramirez L."/>
            <person name="Alfaro M."/>
            <person name="Sun H."/>
            <person name="Tritt A."/>
            <person name="Yoshinaga Y."/>
            <person name="Zwiers L.-H."/>
            <person name="Turgeon B."/>
            <person name="Goodwin S."/>
            <person name="Spatafora J."/>
            <person name="Crous P."/>
            <person name="Grigoriev I."/>
        </authorList>
    </citation>
    <scope>NUCLEOTIDE SEQUENCE</scope>
    <source>
        <strain evidence="2">CBS 130266</strain>
    </source>
</reference>
<dbReference type="Pfam" id="PF02469">
    <property type="entry name" value="Fasciclin"/>
    <property type="match status" value="2"/>
</dbReference>
<dbReference type="InterPro" id="IPR050904">
    <property type="entry name" value="Adhesion/Biosynth-related"/>
</dbReference>
<dbReference type="PROSITE" id="PS50213">
    <property type="entry name" value="FAS1"/>
    <property type="match status" value="2"/>
</dbReference>
<gene>
    <name evidence="2" type="ORF">EJ08DRAFT_660551</name>
</gene>
<accession>A0A9P4TYP3</accession>
<organism evidence="2 3">
    <name type="scientific">Tothia fuscella</name>
    <dbReference type="NCBI Taxonomy" id="1048955"/>
    <lineage>
        <taxon>Eukaryota</taxon>
        <taxon>Fungi</taxon>
        <taxon>Dikarya</taxon>
        <taxon>Ascomycota</taxon>
        <taxon>Pezizomycotina</taxon>
        <taxon>Dothideomycetes</taxon>
        <taxon>Pleosporomycetidae</taxon>
        <taxon>Venturiales</taxon>
        <taxon>Cylindrosympodiaceae</taxon>
        <taxon>Tothia</taxon>
    </lineage>
</organism>
<dbReference type="FunFam" id="2.30.180.10:FF:000032">
    <property type="entry name" value="Fasciclin domain-containing protein, putative"/>
    <property type="match status" value="1"/>
</dbReference>
<feature type="domain" description="FAS1" evidence="1">
    <location>
        <begin position="163"/>
        <end position="292"/>
    </location>
</feature>
<name>A0A9P4TYP3_9PEZI</name>
<dbReference type="EMBL" id="MU007036">
    <property type="protein sequence ID" value="KAF2430880.1"/>
    <property type="molecule type" value="Genomic_DNA"/>
</dbReference>
<keyword evidence="3" id="KW-1185">Reference proteome</keyword>
<dbReference type="PANTHER" id="PTHR10900">
    <property type="entry name" value="PERIOSTIN-RELATED"/>
    <property type="match status" value="1"/>
</dbReference>
<dbReference type="AlphaFoldDB" id="A0A9P4TYP3"/>
<dbReference type="OrthoDB" id="286301at2759"/>
<sequence>MKYTVPCAALFAASTSAQALMSALRLSNLTNFTNTISAFPALVGELVLAGQDVTIFAPVDSAVGVQSLLQSARGPGPASDSILRYHIIKGGVTAAALPKSGLVAQTLLKGGSGVAGGQRFQILKNAAGNVVLASGLGVTARVVKSDIKFDGGYIHLIDTVLAPLATIAATAEAEGLQTLIQTLDRPDIGILETIESLNDITIFAPTDSAFDSADATLSGLNADGLTSALNYHVAKGVGYSTDFLNGQAIPTVNGKTLTVRASNGTVFINGARVLKTDLLTRNGVIHVVDKVLLPPV</sequence>
<dbReference type="InterPro" id="IPR000782">
    <property type="entry name" value="FAS1_domain"/>
</dbReference>
<dbReference type="Gene3D" id="2.30.180.10">
    <property type="entry name" value="FAS1 domain"/>
    <property type="match status" value="2"/>
</dbReference>
<proteinExistence type="predicted"/>
<dbReference type="GO" id="GO:0016236">
    <property type="term" value="P:macroautophagy"/>
    <property type="evidence" value="ECO:0007669"/>
    <property type="project" value="TreeGrafter"/>
</dbReference>
<dbReference type="PANTHER" id="PTHR10900:SF77">
    <property type="entry name" value="FI19380P1"/>
    <property type="match status" value="1"/>
</dbReference>
<dbReference type="Proteomes" id="UP000800235">
    <property type="component" value="Unassembled WGS sequence"/>
</dbReference>
<comment type="caution">
    <text evidence="2">The sequence shown here is derived from an EMBL/GenBank/DDBJ whole genome shotgun (WGS) entry which is preliminary data.</text>
</comment>
<evidence type="ECO:0000259" key="1">
    <source>
        <dbReference type="PROSITE" id="PS50213"/>
    </source>
</evidence>
<feature type="domain" description="FAS1" evidence="1">
    <location>
        <begin position="13"/>
        <end position="161"/>
    </location>
</feature>
<dbReference type="SMART" id="SM00554">
    <property type="entry name" value="FAS1"/>
    <property type="match status" value="2"/>
</dbReference>
<evidence type="ECO:0000313" key="3">
    <source>
        <dbReference type="Proteomes" id="UP000800235"/>
    </source>
</evidence>
<dbReference type="GO" id="GO:0000329">
    <property type="term" value="C:fungal-type vacuole membrane"/>
    <property type="evidence" value="ECO:0007669"/>
    <property type="project" value="TreeGrafter"/>
</dbReference>
<evidence type="ECO:0000313" key="2">
    <source>
        <dbReference type="EMBL" id="KAF2430880.1"/>
    </source>
</evidence>
<dbReference type="InterPro" id="IPR036378">
    <property type="entry name" value="FAS1_dom_sf"/>
</dbReference>
<dbReference type="SUPFAM" id="SSF82153">
    <property type="entry name" value="FAS1 domain"/>
    <property type="match status" value="2"/>
</dbReference>